<sequence>MFFFVHIKKFFCLFLGLHGGAAGSTAALQQEVLGLTPGWGSFCMNLCVLPVPAWVLSGYSGFLPQSKNMTVRFIDLSKLLLGVCGCLSCVSLCCHVMVWQPVQGVPYLLPIHRWR</sequence>
<feature type="signal peptide" evidence="2">
    <location>
        <begin position="1"/>
        <end position="22"/>
    </location>
</feature>
<keyword evidence="1" id="KW-0812">Transmembrane</keyword>
<dbReference type="Proteomes" id="UP001482620">
    <property type="component" value="Unassembled WGS sequence"/>
</dbReference>
<comment type="caution">
    <text evidence="3">The sequence shown here is derived from an EMBL/GenBank/DDBJ whole genome shotgun (WGS) entry which is preliminary data.</text>
</comment>
<proteinExistence type="predicted"/>
<protein>
    <submittedName>
        <fullName evidence="3">Uncharacterized protein</fullName>
    </submittedName>
</protein>
<reference evidence="3 4" key="1">
    <citation type="submission" date="2021-06" db="EMBL/GenBank/DDBJ databases">
        <authorList>
            <person name="Palmer J.M."/>
        </authorList>
    </citation>
    <scope>NUCLEOTIDE SEQUENCE [LARGE SCALE GENOMIC DNA]</scope>
    <source>
        <strain evidence="4">if_2019</strain>
        <tissue evidence="3">Muscle</tissue>
    </source>
</reference>
<organism evidence="3 4">
    <name type="scientific">Ilyodon furcidens</name>
    <name type="common">goldbreast splitfin</name>
    <dbReference type="NCBI Taxonomy" id="33524"/>
    <lineage>
        <taxon>Eukaryota</taxon>
        <taxon>Metazoa</taxon>
        <taxon>Chordata</taxon>
        <taxon>Craniata</taxon>
        <taxon>Vertebrata</taxon>
        <taxon>Euteleostomi</taxon>
        <taxon>Actinopterygii</taxon>
        <taxon>Neopterygii</taxon>
        <taxon>Teleostei</taxon>
        <taxon>Neoteleostei</taxon>
        <taxon>Acanthomorphata</taxon>
        <taxon>Ovalentaria</taxon>
        <taxon>Atherinomorphae</taxon>
        <taxon>Cyprinodontiformes</taxon>
        <taxon>Goodeidae</taxon>
        <taxon>Ilyodon</taxon>
    </lineage>
</organism>
<dbReference type="EMBL" id="JAHRIQ010059343">
    <property type="protein sequence ID" value="MEQ2240519.1"/>
    <property type="molecule type" value="Genomic_DNA"/>
</dbReference>
<keyword evidence="1" id="KW-0472">Membrane</keyword>
<evidence type="ECO:0000256" key="1">
    <source>
        <dbReference type="SAM" id="Phobius"/>
    </source>
</evidence>
<keyword evidence="4" id="KW-1185">Reference proteome</keyword>
<feature type="chain" id="PRO_5046356726" evidence="2">
    <location>
        <begin position="23"/>
        <end position="115"/>
    </location>
</feature>
<feature type="transmembrane region" description="Helical" evidence="1">
    <location>
        <begin position="79"/>
        <end position="99"/>
    </location>
</feature>
<keyword evidence="1" id="KW-1133">Transmembrane helix</keyword>
<name>A0ABV0U6D5_9TELE</name>
<evidence type="ECO:0000313" key="3">
    <source>
        <dbReference type="EMBL" id="MEQ2240519.1"/>
    </source>
</evidence>
<gene>
    <name evidence="3" type="ORF">ILYODFUR_015876</name>
</gene>
<keyword evidence="2" id="KW-0732">Signal</keyword>
<evidence type="ECO:0000313" key="4">
    <source>
        <dbReference type="Proteomes" id="UP001482620"/>
    </source>
</evidence>
<accession>A0ABV0U6D5</accession>
<evidence type="ECO:0000256" key="2">
    <source>
        <dbReference type="SAM" id="SignalP"/>
    </source>
</evidence>
<feature type="transmembrane region" description="Helical" evidence="1">
    <location>
        <begin position="39"/>
        <end position="59"/>
    </location>
</feature>